<name>A0A841YAT2_9LIST</name>
<dbReference type="Proteomes" id="UP000571128">
    <property type="component" value="Unassembled WGS sequence"/>
</dbReference>
<evidence type="ECO:0000313" key="1">
    <source>
        <dbReference type="EMBL" id="MBC1397289.1"/>
    </source>
</evidence>
<sequence>MRRVELTYDKIAIEPLFQFLIDPKYGGINTFTGTIREWTGEIQTERIRYSAYIEMAQLEMEKLAKVVEEKFDARVVIVHRLGELALSDIAVFIGVATKHRAESYEGSRYIIEQLKNQVPIWKEEFDTDKVRWGGLRDDNH</sequence>
<dbReference type="InterPro" id="IPR036563">
    <property type="entry name" value="MoaE_sf"/>
</dbReference>
<dbReference type="Gene3D" id="3.90.1170.40">
    <property type="entry name" value="Molybdopterin biosynthesis MoaE subunit"/>
    <property type="match status" value="1"/>
</dbReference>
<dbReference type="InterPro" id="IPR003448">
    <property type="entry name" value="Mopterin_biosynth_MoaE"/>
</dbReference>
<dbReference type="PANTHER" id="PTHR23404">
    <property type="entry name" value="MOLYBDOPTERIN SYNTHASE RELATED"/>
    <property type="match status" value="1"/>
</dbReference>
<organism evidence="1 2">
    <name type="scientific">Listeria fleischmannii</name>
    <dbReference type="NCBI Taxonomy" id="1069827"/>
    <lineage>
        <taxon>Bacteria</taxon>
        <taxon>Bacillati</taxon>
        <taxon>Bacillota</taxon>
        <taxon>Bacilli</taxon>
        <taxon>Bacillales</taxon>
        <taxon>Listeriaceae</taxon>
        <taxon>Listeria</taxon>
    </lineage>
</organism>
<accession>A0A841YAT2</accession>
<dbReference type="GO" id="GO:0006777">
    <property type="term" value="P:Mo-molybdopterin cofactor biosynthetic process"/>
    <property type="evidence" value="ECO:0007669"/>
    <property type="project" value="InterPro"/>
</dbReference>
<dbReference type="AlphaFoldDB" id="A0A841YAT2"/>
<protein>
    <submittedName>
        <fullName evidence="1">Molybdenum cofactor biosynthesis protein MoaE</fullName>
    </submittedName>
</protein>
<dbReference type="Pfam" id="PF02391">
    <property type="entry name" value="MoaE"/>
    <property type="match status" value="1"/>
</dbReference>
<evidence type="ECO:0000313" key="2">
    <source>
        <dbReference type="Proteomes" id="UP000571128"/>
    </source>
</evidence>
<comment type="caution">
    <text evidence="1">The sequence shown here is derived from an EMBL/GenBank/DDBJ whole genome shotgun (WGS) entry which is preliminary data.</text>
</comment>
<dbReference type="RefSeq" id="WP_036063410.1">
    <property type="nucleotide sequence ID" value="NZ_JAARPY010000001.1"/>
</dbReference>
<dbReference type="EMBL" id="JAARPY010000001">
    <property type="protein sequence ID" value="MBC1397289.1"/>
    <property type="molecule type" value="Genomic_DNA"/>
</dbReference>
<dbReference type="CDD" id="cd00756">
    <property type="entry name" value="MoaE"/>
    <property type="match status" value="1"/>
</dbReference>
<dbReference type="SUPFAM" id="SSF54690">
    <property type="entry name" value="Molybdopterin synthase subunit MoaE"/>
    <property type="match status" value="1"/>
</dbReference>
<gene>
    <name evidence="1" type="ORF">HB844_00155</name>
</gene>
<proteinExistence type="predicted"/>
<reference evidence="1 2" key="1">
    <citation type="submission" date="2020-03" db="EMBL/GenBank/DDBJ databases">
        <title>Soil Listeria distribution.</title>
        <authorList>
            <person name="Liao J."/>
            <person name="Wiedmann M."/>
        </authorList>
    </citation>
    <scope>NUCLEOTIDE SEQUENCE [LARGE SCALE GENOMIC DNA]</scope>
    <source>
        <strain evidence="1 2">FSL L7-1645</strain>
    </source>
</reference>